<dbReference type="AlphaFoldDB" id="A0A4R6J2E3"/>
<accession>A0A4R6J2E3</accession>
<keyword evidence="3" id="KW-1185">Reference proteome</keyword>
<proteinExistence type="predicted"/>
<gene>
    <name evidence="2" type="ORF">BC659_1539</name>
</gene>
<evidence type="ECO:0000313" key="2">
    <source>
        <dbReference type="EMBL" id="TDO29449.1"/>
    </source>
</evidence>
<organism evidence="2 3">
    <name type="scientific">Sediminibacterium goheungense</name>
    <dbReference type="NCBI Taxonomy" id="1086393"/>
    <lineage>
        <taxon>Bacteria</taxon>
        <taxon>Pseudomonadati</taxon>
        <taxon>Bacteroidota</taxon>
        <taxon>Chitinophagia</taxon>
        <taxon>Chitinophagales</taxon>
        <taxon>Chitinophagaceae</taxon>
        <taxon>Sediminibacterium</taxon>
    </lineage>
</organism>
<name>A0A4R6J2E3_9BACT</name>
<sequence length="148" mass="16983">METKKNQTKSIKGLEYVIGMSGAEVKKAVLAFRTQYGDQLKTNGVVYDMNDILKYIANVFIPFSEANKPKNKDEKWVVGHYFMIYNERLAFCIIPTLYNKKTGFIKDRFAKKTMKVIFPNIKNQYPPSIKNENPPGNGEAFDKGGMWP</sequence>
<reference evidence="2 3" key="1">
    <citation type="submission" date="2019-03" db="EMBL/GenBank/DDBJ databases">
        <title>Genomic Encyclopedia of Archaeal and Bacterial Type Strains, Phase II (KMG-II): from individual species to whole genera.</title>
        <authorList>
            <person name="Goeker M."/>
        </authorList>
    </citation>
    <scope>NUCLEOTIDE SEQUENCE [LARGE SCALE GENOMIC DNA]</scope>
    <source>
        <strain evidence="2 3">DSM 28323</strain>
    </source>
</reference>
<feature type="region of interest" description="Disordered" evidence="1">
    <location>
        <begin position="127"/>
        <end position="148"/>
    </location>
</feature>
<dbReference type="Proteomes" id="UP000295741">
    <property type="component" value="Unassembled WGS sequence"/>
</dbReference>
<dbReference type="RefSeq" id="WP_133474048.1">
    <property type="nucleotide sequence ID" value="NZ_SNWP01000010.1"/>
</dbReference>
<protein>
    <submittedName>
        <fullName evidence="2">Uncharacterized protein</fullName>
    </submittedName>
</protein>
<comment type="caution">
    <text evidence="2">The sequence shown here is derived from an EMBL/GenBank/DDBJ whole genome shotgun (WGS) entry which is preliminary data.</text>
</comment>
<evidence type="ECO:0000256" key="1">
    <source>
        <dbReference type="SAM" id="MobiDB-lite"/>
    </source>
</evidence>
<evidence type="ECO:0000313" key="3">
    <source>
        <dbReference type="Proteomes" id="UP000295741"/>
    </source>
</evidence>
<dbReference type="EMBL" id="SNWP01000010">
    <property type="protein sequence ID" value="TDO29449.1"/>
    <property type="molecule type" value="Genomic_DNA"/>
</dbReference>
<dbReference type="OrthoDB" id="686994at2"/>